<keyword evidence="24" id="KW-1185">Reference proteome</keyword>
<dbReference type="EC" id="3.5.1.98" evidence="6"/>
<evidence type="ECO:0000256" key="20">
    <source>
        <dbReference type="ARBA" id="ARBA00049193"/>
    </source>
</evidence>
<evidence type="ECO:0000256" key="17">
    <source>
        <dbReference type="ARBA" id="ARBA00041964"/>
    </source>
</evidence>
<name>A0ABN8IHZ0_9NEOP</name>
<evidence type="ECO:0000256" key="6">
    <source>
        <dbReference type="ARBA" id="ARBA00012111"/>
    </source>
</evidence>
<keyword evidence="15" id="KW-0539">Nucleus</keyword>
<reference evidence="23" key="1">
    <citation type="submission" date="2022-03" db="EMBL/GenBank/DDBJ databases">
        <authorList>
            <person name="Martin H S."/>
        </authorList>
    </citation>
    <scope>NUCLEOTIDE SEQUENCE</scope>
</reference>
<dbReference type="Proteomes" id="UP000837857">
    <property type="component" value="Chromosome 20"/>
</dbReference>
<dbReference type="EMBL" id="OW152832">
    <property type="protein sequence ID" value="CAH2052067.1"/>
    <property type="molecule type" value="Genomic_DNA"/>
</dbReference>
<keyword evidence="14" id="KW-0804">Transcription</keyword>
<evidence type="ECO:0000256" key="9">
    <source>
        <dbReference type="ARBA" id="ARBA00022491"/>
    </source>
</evidence>
<evidence type="ECO:0000256" key="7">
    <source>
        <dbReference type="ARBA" id="ARBA00022454"/>
    </source>
</evidence>
<evidence type="ECO:0000256" key="13">
    <source>
        <dbReference type="ARBA" id="ARBA00023015"/>
    </source>
</evidence>
<dbReference type="Gene3D" id="3.40.800.20">
    <property type="entry name" value="Histone deacetylase domain"/>
    <property type="match status" value="2"/>
</dbReference>
<dbReference type="PRINTS" id="PR01271">
    <property type="entry name" value="HISDACETLASE"/>
</dbReference>
<evidence type="ECO:0000313" key="24">
    <source>
        <dbReference type="Proteomes" id="UP000837857"/>
    </source>
</evidence>
<evidence type="ECO:0000256" key="5">
    <source>
        <dbReference type="ARBA" id="ARBA00006457"/>
    </source>
</evidence>
<keyword evidence="9" id="KW-0678">Repressor</keyword>
<dbReference type="PRINTS" id="PR01270">
    <property type="entry name" value="HDASUPER"/>
</dbReference>
<evidence type="ECO:0000256" key="16">
    <source>
        <dbReference type="ARBA" id="ARBA00040347"/>
    </source>
</evidence>
<keyword evidence="11" id="KW-0378">Hydrolase</keyword>
<evidence type="ECO:0000256" key="3">
    <source>
        <dbReference type="ARBA" id="ARBA00004286"/>
    </source>
</evidence>
<feature type="domain" description="Histone deacetylase" evidence="22">
    <location>
        <begin position="24"/>
        <end position="176"/>
    </location>
</feature>
<evidence type="ECO:0000313" key="23">
    <source>
        <dbReference type="EMBL" id="CAH2052067.1"/>
    </source>
</evidence>
<comment type="cofactor">
    <cofactor evidence="1">
        <name>a divalent metal cation</name>
        <dbReference type="ChEBI" id="CHEBI:60240"/>
    </cofactor>
</comment>
<evidence type="ECO:0000256" key="2">
    <source>
        <dbReference type="ARBA" id="ARBA00004123"/>
    </source>
</evidence>
<comment type="catalytic activity">
    <reaction evidence="20">
        <text>N(6)-(2E)-butenoyl-L-lysyl-[protein] + H2O = (2E)-2-butenoate + L-lysyl-[protein]</text>
        <dbReference type="Rhea" id="RHEA:69172"/>
        <dbReference type="Rhea" id="RHEA-COMP:9752"/>
        <dbReference type="Rhea" id="RHEA-COMP:13707"/>
        <dbReference type="ChEBI" id="CHEBI:15377"/>
        <dbReference type="ChEBI" id="CHEBI:29969"/>
        <dbReference type="ChEBI" id="CHEBI:35899"/>
        <dbReference type="ChEBI" id="CHEBI:137954"/>
    </reaction>
    <physiologicalReaction direction="left-to-right" evidence="20">
        <dbReference type="Rhea" id="RHEA:69173"/>
    </physiologicalReaction>
</comment>
<evidence type="ECO:0000256" key="18">
    <source>
        <dbReference type="ARBA" id="ARBA00042783"/>
    </source>
</evidence>
<dbReference type="PANTHER" id="PTHR10625:SF14">
    <property type="entry name" value="HISTONE DEACETYLASE 8"/>
    <property type="match status" value="1"/>
</dbReference>
<evidence type="ECO:0000256" key="11">
    <source>
        <dbReference type="ARBA" id="ARBA00022801"/>
    </source>
</evidence>
<gene>
    <name evidence="23" type="ORF">IPOD504_LOCUS8062</name>
</gene>
<dbReference type="InterPro" id="IPR037138">
    <property type="entry name" value="His_deacetylse_dom_sf"/>
</dbReference>
<evidence type="ECO:0000256" key="19">
    <source>
        <dbReference type="ARBA" id="ARBA00049136"/>
    </source>
</evidence>
<proteinExistence type="inferred from homology"/>
<evidence type="ECO:0000256" key="21">
    <source>
        <dbReference type="ARBA" id="ARBA00049416"/>
    </source>
</evidence>
<dbReference type="PANTHER" id="PTHR10625">
    <property type="entry name" value="HISTONE DEACETYLASE HDAC1-RELATED"/>
    <property type="match status" value="1"/>
</dbReference>
<feature type="non-terminal residue" evidence="23">
    <location>
        <position position="1"/>
    </location>
</feature>
<keyword evidence="13" id="KW-0805">Transcription regulation</keyword>
<evidence type="ECO:0000256" key="8">
    <source>
        <dbReference type="ARBA" id="ARBA00022490"/>
    </source>
</evidence>
<comment type="similarity">
    <text evidence="5">Belongs to the histone deacetylase family. HD type 1 subfamily.</text>
</comment>
<evidence type="ECO:0000256" key="10">
    <source>
        <dbReference type="ARBA" id="ARBA00022723"/>
    </source>
</evidence>
<dbReference type="SUPFAM" id="SSF52768">
    <property type="entry name" value="Arginase/deacetylase"/>
    <property type="match status" value="1"/>
</dbReference>
<evidence type="ECO:0000256" key="1">
    <source>
        <dbReference type="ARBA" id="ARBA00001968"/>
    </source>
</evidence>
<protein>
    <recommendedName>
        <fullName evidence="16">Histone deacetylase 8</fullName>
        <ecNumber evidence="6">3.5.1.98</ecNumber>
    </recommendedName>
    <alternativeName>
        <fullName evidence="17">Protein deacetylase HDAC8</fullName>
    </alternativeName>
    <alternativeName>
        <fullName evidence="18">Protein decrotonylase HDAC8</fullName>
    </alternativeName>
</protein>
<comment type="catalytic activity">
    <reaction evidence="21">
        <text>N(6)-acetyl-L-lysyl-[histone] + H2O = L-lysyl-[histone] + acetate</text>
        <dbReference type="Rhea" id="RHEA:58196"/>
        <dbReference type="Rhea" id="RHEA-COMP:9845"/>
        <dbReference type="Rhea" id="RHEA-COMP:11338"/>
        <dbReference type="ChEBI" id="CHEBI:15377"/>
        <dbReference type="ChEBI" id="CHEBI:29969"/>
        <dbReference type="ChEBI" id="CHEBI:30089"/>
        <dbReference type="ChEBI" id="CHEBI:61930"/>
        <dbReference type="EC" id="3.5.1.98"/>
    </reaction>
    <physiologicalReaction direction="left-to-right" evidence="21">
        <dbReference type="Rhea" id="RHEA:58197"/>
    </physiologicalReaction>
</comment>
<dbReference type="InterPro" id="IPR000286">
    <property type="entry name" value="HDACs"/>
</dbReference>
<dbReference type="InterPro" id="IPR003084">
    <property type="entry name" value="HDAC_I/II"/>
</dbReference>
<evidence type="ECO:0000256" key="14">
    <source>
        <dbReference type="ARBA" id="ARBA00023163"/>
    </source>
</evidence>
<keyword evidence="7" id="KW-0158">Chromosome</keyword>
<keyword evidence="10" id="KW-0479">Metal-binding</keyword>
<comment type="subcellular location">
    <subcellularLocation>
        <location evidence="3">Chromosome</location>
    </subcellularLocation>
    <subcellularLocation>
        <location evidence="4">Cytoplasm</location>
    </subcellularLocation>
    <subcellularLocation>
        <location evidence="2">Nucleus</location>
    </subcellularLocation>
</comment>
<keyword evidence="8" id="KW-0963">Cytoplasm</keyword>
<dbReference type="Pfam" id="PF00850">
    <property type="entry name" value="Hist_deacetyl"/>
    <property type="match status" value="1"/>
</dbReference>
<evidence type="ECO:0000259" key="22">
    <source>
        <dbReference type="Pfam" id="PF00850"/>
    </source>
</evidence>
<accession>A0ABN8IHZ0</accession>
<evidence type="ECO:0000256" key="4">
    <source>
        <dbReference type="ARBA" id="ARBA00004496"/>
    </source>
</evidence>
<dbReference type="InterPro" id="IPR023801">
    <property type="entry name" value="His_deacetylse_dom"/>
</dbReference>
<evidence type="ECO:0000256" key="15">
    <source>
        <dbReference type="ARBA" id="ARBA00023242"/>
    </source>
</evidence>
<comment type="catalytic activity">
    <reaction evidence="19">
        <text>N(6)-acetyl-L-lysyl-[protein] + H2O = L-lysyl-[protein] + acetate</text>
        <dbReference type="Rhea" id="RHEA:58108"/>
        <dbReference type="Rhea" id="RHEA-COMP:9752"/>
        <dbReference type="Rhea" id="RHEA-COMP:10731"/>
        <dbReference type="ChEBI" id="CHEBI:15377"/>
        <dbReference type="ChEBI" id="CHEBI:29969"/>
        <dbReference type="ChEBI" id="CHEBI:30089"/>
        <dbReference type="ChEBI" id="CHEBI:61930"/>
    </reaction>
    <physiologicalReaction direction="left-to-right" evidence="19">
        <dbReference type="Rhea" id="RHEA:58109"/>
    </physiologicalReaction>
</comment>
<keyword evidence="12" id="KW-0156">Chromatin regulator</keyword>
<evidence type="ECO:0000256" key="12">
    <source>
        <dbReference type="ARBA" id="ARBA00022853"/>
    </source>
</evidence>
<dbReference type="InterPro" id="IPR023696">
    <property type="entry name" value="Ureohydrolase_dom_sf"/>
</dbReference>
<sequence length="269" mass="30049">MSIKKPCYIWDQSLIDECDRLPAIPNRASLVHDLIRSYGLTDHFKVVRPTPACYEDLKVFHSELYLDHLKSFLEVEDDYMTNAQDERYGIGYDCPPLSNIYDLVSVIAGGSITAAKCLLLGISDVVINWCGGWHHAKRFQAQGFCYVNDIVLAIEKLRLKFNRILYIDLDVHHGSGGIDDIGTMSGYGYKCNFPLHAFYTDKTLDFAFGKVFPLICSSFRPDAIVMQCGADALAYDPHGGASLTENSYKSCLTKVLEEQKPTILLGGGK</sequence>
<organism evidence="23 24">
    <name type="scientific">Iphiclides podalirius</name>
    <name type="common">scarce swallowtail</name>
    <dbReference type="NCBI Taxonomy" id="110791"/>
    <lineage>
        <taxon>Eukaryota</taxon>
        <taxon>Metazoa</taxon>
        <taxon>Ecdysozoa</taxon>
        <taxon>Arthropoda</taxon>
        <taxon>Hexapoda</taxon>
        <taxon>Insecta</taxon>
        <taxon>Pterygota</taxon>
        <taxon>Neoptera</taxon>
        <taxon>Endopterygota</taxon>
        <taxon>Lepidoptera</taxon>
        <taxon>Glossata</taxon>
        <taxon>Ditrysia</taxon>
        <taxon>Papilionoidea</taxon>
        <taxon>Papilionidae</taxon>
        <taxon>Papilioninae</taxon>
        <taxon>Iphiclides</taxon>
    </lineage>
</organism>